<feature type="domain" description="F-box" evidence="1">
    <location>
        <begin position="1"/>
        <end position="49"/>
    </location>
</feature>
<dbReference type="GO" id="GO:0003713">
    <property type="term" value="F:transcription coactivator activity"/>
    <property type="evidence" value="ECO:0007669"/>
    <property type="project" value="TreeGrafter"/>
</dbReference>
<dbReference type="Proteomes" id="UP000070412">
    <property type="component" value="Unassembled WGS sequence"/>
</dbReference>
<dbReference type="EMBL" id="WVUK01000062">
    <property type="protein sequence ID" value="KAF7490990.1"/>
    <property type="molecule type" value="Genomic_DNA"/>
</dbReference>
<evidence type="ECO:0000313" key="3">
    <source>
        <dbReference type="EnsemblMetazoa" id="KAF7490990.1"/>
    </source>
</evidence>
<accession>A0A834R5N8</accession>
<dbReference type="PANTHER" id="PTHR13252">
    <property type="entry name" value="F-BOX ONLY PROTEIN 28"/>
    <property type="match status" value="1"/>
</dbReference>
<keyword evidence="4" id="KW-1185">Reference proteome</keyword>
<evidence type="ECO:0000259" key="1">
    <source>
        <dbReference type="PROSITE" id="PS50181"/>
    </source>
</evidence>
<dbReference type="PANTHER" id="PTHR13252:SF1">
    <property type="entry name" value="DAMPENED, ISOFORM A"/>
    <property type="match status" value="1"/>
</dbReference>
<proteinExistence type="predicted"/>
<evidence type="ECO:0000313" key="4">
    <source>
        <dbReference type="Proteomes" id="UP000070412"/>
    </source>
</evidence>
<dbReference type="InterPro" id="IPR001810">
    <property type="entry name" value="F-box_dom"/>
</dbReference>
<sequence>MDLLRLPDVILYEIIRKESSFERISELRLVCRKFDQICGQVLNSEFNSLCKNVETLFREIRKKMPRRESNRRKHSLTKQFDCLETLDMRLKMLQLSFDKPIRRKLCCFFPGSILDETNRILRKIRCDNNQSQSNSYDDFMIEELFDQSTMAIEFFRENVEPLFSPMYKKDSSGDRIEEIAPKPSRSFSKCEDLSSSSRSLAIESSCSSKTTASNRLDILSERLIAIETKIDRILDELNVIKNSFYINRQNLSGTCSNEDRDVNYELPRKKPKLG</sequence>
<reference evidence="3" key="3">
    <citation type="submission" date="2022-06" db="UniProtKB">
        <authorList>
            <consortium name="EnsemblMetazoa"/>
        </authorList>
    </citation>
    <scope>IDENTIFICATION</scope>
</reference>
<dbReference type="OrthoDB" id="5860767at2759"/>
<organism evidence="2">
    <name type="scientific">Sarcoptes scabiei</name>
    <name type="common">Itch mite</name>
    <name type="synonym">Acarus scabiei</name>
    <dbReference type="NCBI Taxonomy" id="52283"/>
    <lineage>
        <taxon>Eukaryota</taxon>
        <taxon>Metazoa</taxon>
        <taxon>Ecdysozoa</taxon>
        <taxon>Arthropoda</taxon>
        <taxon>Chelicerata</taxon>
        <taxon>Arachnida</taxon>
        <taxon>Acari</taxon>
        <taxon>Acariformes</taxon>
        <taxon>Sarcoptiformes</taxon>
        <taxon>Astigmata</taxon>
        <taxon>Psoroptidia</taxon>
        <taxon>Sarcoptoidea</taxon>
        <taxon>Sarcoptidae</taxon>
        <taxon>Sarcoptinae</taxon>
        <taxon>Sarcoptes</taxon>
    </lineage>
</organism>
<dbReference type="InterPro" id="IPR039719">
    <property type="entry name" value="FBXO28"/>
</dbReference>
<reference evidence="2" key="2">
    <citation type="submission" date="2020-01" db="EMBL/GenBank/DDBJ databases">
        <authorList>
            <person name="Korhonen P.K.K."/>
            <person name="Guangxu M.G."/>
            <person name="Wang T.W."/>
            <person name="Stroehlein A.J.S."/>
            <person name="Young N.D."/>
            <person name="Ang C.-S.A."/>
            <person name="Fernando D.W.F."/>
            <person name="Lu H.L."/>
            <person name="Taylor S.T."/>
            <person name="Ehtesham M.E.M."/>
            <person name="Najaraj S.H.N."/>
            <person name="Harsha G.H.G."/>
            <person name="Madugundu A.M."/>
            <person name="Renuse S.R."/>
            <person name="Holt D.H."/>
            <person name="Pandey A.P."/>
            <person name="Papenfuss A.P."/>
            <person name="Gasser R.B.G."/>
            <person name="Fischer K.F."/>
        </authorList>
    </citation>
    <scope>NUCLEOTIDE SEQUENCE</scope>
    <source>
        <strain evidence="2">SSS_KF_BRIS2020</strain>
    </source>
</reference>
<dbReference type="GO" id="GO:0005634">
    <property type="term" value="C:nucleus"/>
    <property type="evidence" value="ECO:0007669"/>
    <property type="project" value="TreeGrafter"/>
</dbReference>
<protein>
    <submittedName>
        <fullName evidence="2">F-box only protein 28</fullName>
    </submittedName>
</protein>
<reference evidence="4" key="1">
    <citation type="journal article" date="2020" name="PLoS Negl. Trop. Dis.">
        <title>High-quality nuclear genome for Sarcoptes scabiei-A critical resource for a neglected parasite.</title>
        <authorList>
            <person name="Korhonen P.K."/>
            <person name="Gasser R.B."/>
            <person name="Ma G."/>
            <person name="Wang T."/>
            <person name="Stroehlein A.J."/>
            <person name="Young N.D."/>
            <person name="Ang C.S."/>
            <person name="Fernando D.D."/>
            <person name="Lu H.C."/>
            <person name="Taylor S."/>
            <person name="Reynolds S.L."/>
            <person name="Mofiz E."/>
            <person name="Najaraj S.H."/>
            <person name="Gowda H."/>
            <person name="Madugundu A."/>
            <person name="Renuse S."/>
            <person name="Holt D."/>
            <person name="Pandey A."/>
            <person name="Papenfuss A.T."/>
            <person name="Fischer K."/>
        </authorList>
    </citation>
    <scope>NUCLEOTIDE SEQUENCE [LARGE SCALE GENOMIC DNA]</scope>
</reference>
<gene>
    <name evidence="2" type="ORF">SSS_4932</name>
</gene>
<dbReference type="EnsemblMetazoa" id="SSS_4932s_mrna">
    <property type="protein sequence ID" value="KAF7490990.1"/>
    <property type="gene ID" value="SSS_4932"/>
</dbReference>
<dbReference type="PROSITE" id="PS50181">
    <property type="entry name" value="FBOX"/>
    <property type="match status" value="1"/>
</dbReference>
<dbReference type="AlphaFoldDB" id="A0A834R5N8"/>
<evidence type="ECO:0000313" key="2">
    <source>
        <dbReference type="EMBL" id="KAF7490990.1"/>
    </source>
</evidence>
<name>A0A834R5N8_SARSC</name>